<dbReference type="Proteomes" id="UP000051491">
    <property type="component" value="Unassembled WGS sequence"/>
</dbReference>
<evidence type="ECO:0000313" key="1">
    <source>
        <dbReference type="EMBL" id="HJE96838.1"/>
    </source>
</evidence>
<reference evidence="2 4" key="1">
    <citation type="journal article" date="2015" name="Genome Announc.">
        <title>Expanding the biotechnology potential of lactobacilli through comparative genomics of 213 strains and associated genera.</title>
        <authorList>
            <person name="Sun Z."/>
            <person name="Harris H.M."/>
            <person name="McCann A."/>
            <person name="Guo C."/>
            <person name="Argimon S."/>
            <person name="Zhang W."/>
            <person name="Yang X."/>
            <person name="Jeffery I.B."/>
            <person name="Cooney J.C."/>
            <person name="Kagawa T.F."/>
            <person name="Liu W."/>
            <person name="Song Y."/>
            <person name="Salvetti E."/>
            <person name="Wrobel A."/>
            <person name="Rasinkangas P."/>
            <person name="Parkhill J."/>
            <person name="Rea M.C."/>
            <person name="O'Sullivan O."/>
            <person name="Ritari J."/>
            <person name="Douillard F.P."/>
            <person name="Paul Ross R."/>
            <person name="Yang R."/>
            <person name="Briner A.E."/>
            <person name="Felis G.E."/>
            <person name="de Vos W.M."/>
            <person name="Barrangou R."/>
            <person name="Klaenhammer T.R."/>
            <person name="Caufield P.W."/>
            <person name="Cui Y."/>
            <person name="Zhang H."/>
            <person name="O'Toole P.W."/>
        </authorList>
    </citation>
    <scope>NUCLEOTIDE SEQUENCE [LARGE SCALE GENOMIC DNA]</scope>
    <source>
        <strain evidence="2 4">DSM 15353</strain>
    </source>
</reference>
<reference evidence="1" key="5">
    <citation type="submission" date="2021-09" db="EMBL/GenBank/DDBJ databases">
        <authorList>
            <person name="Gilroy R."/>
        </authorList>
    </citation>
    <scope>NUCLEOTIDE SEQUENCE</scope>
    <source>
        <strain evidence="1">CHK174-6876</strain>
    </source>
</reference>
<dbReference type="OrthoDB" id="2139724at2"/>
<reference evidence="1" key="4">
    <citation type="journal article" date="2021" name="PeerJ">
        <title>Extensive microbial diversity within the chicken gut microbiome revealed by metagenomics and culture.</title>
        <authorList>
            <person name="Gilroy R."/>
            <person name="Ravi A."/>
            <person name="Getino M."/>
            <person name="Pursley I."/>
            <person name="Horton D.L."/>
            <person name="Alikhan N.F."/>
            <person name="Baker D."/>
            <person name="Gharbi K."/>
            <person name="Hall N."/>
            <person name="Watson M."/>
            <person name="Adriaenssens E.M."/>
            <person name="Foster-Nyarko E."/>
            <person name="Jarju S."/>
            <person name="Secka A."/>
            <person name="Antonio M."/>
            <person name="Oren A."/>
            <person name="Chaudhuri R.R."/>
            <person name="La Ragione R."/>
            <person name="Hildebrand F."/>
            <person name="Pallen M.J."/>
        </authorList>
    </citation>
    <scope>NUCLEOTIDE SEQUENCE</scope>
    <source>
        <strain evidence="1">CHK174-6876</strain>
    </source>
</reference>
<protein>
    <submittedName>
        <fullName evidence="1">Cell division protein ZapA</fullName>
    </submittedName>
    <submittedName>
        <fullName evidence="3">Conserved domain protein</fullName>
    </submittedName>
</protein>
<evidence type="ECO:0000313" key="5">
    <source>
        <dbReference type="Proteomes" id="UP000190935"/>
    </source>
</evidence>
<keyword evidence="1" id="KW-0131">Cell cycle</keyword>
<dbReference type="InterPro" id="IPR036192">
    <property type="entry name" value="Cell_div_ZapA-like_sf"/>
</dbReference>
<keyword evidence="1" id="KW-0132">Cell division</keyword>
<evidence type="ECO:0000313" key="3">
    <source>
        <dbReference type="EMBL" id="SFV40927.1"/>
    </source>
</evidence>
<dbReference type="GeneID" id="95349601"/>
<dbReference type="PATRIC" id="fig|89059.3.peg.1197"/>
<dbReference type="EMBL" id="DYXG01000036">
    <property type="protein sequence ID" value="HJE96838.1"/>
    <property type="molecule type" value="Genomic_DNA"/>
</dbReference>
<dbReference type="Proteomes" id="UP000190935">
    <property type="component" value="Chromosome I"/>
</dbReference>
<dbReference type="GO" id="GO:0051301">
    <property type="term" value="P:cell division"/>
    <property type="evidence" value="ECO:0007669"/>
    <property type="project" value="UniProtKB-KW"/>
</dbReference>
<dbReference type="SUPFAM" id="SSF102829">
    <property type="entry name" value="Cell division protein ZapA-like"/>
    <property type="match status" value="1"/>
</dbReference>
<name>A0A0R2K4L5_9LACO</name>
<evidence type="ECO:0000313" key="2">
    <source>
        <dbReference type="EMBL" id="KRN84553.1"/>
    </source>
</evidence>
<proteinExistence type="predicted"/>
<reference evidence="3" key="2">
    <citation type="submission" date="2016-11" db="EMBL/GenBank/DDBJ databases">
        <authorList>
            <person name="Jaros S."/>
            <person name="Januszkiewicz K."/>
            <person name="Wedrychowicz H."/>
        </authorList>
    </citation>
    <scope>NUCLEOTIDE SEQUENCE [LARGE SCALE GENOMIC DNA]</scope>
    <source>
        <strain evidence="3">ACA-DC 1533</strain>
    </source>
</reference>
<dbReference type="KEGG" id="laca:LAC1533_1507"/>
<dbReference type="InterPro" id="IPR007838">
    <property type="entry name" value="Cell_div_ZapA-like"/>
</dbReference>
<dbReference type="EMBL" id="JQBK01000028">
    <property type="protein sequence ID" value="KRN84553.1"/>
    <property type="molecule type" value="Genomic_DNA"/>
</dbReference>
<dbReference type="STRING" id="89059.LAC1533_1507"/>
<accession>A0A0R2K4L5</accession>
<dbReference type="AlphaFoldDB" id="A0A0R2K4L5"/>
<sequence length="83" mass="9412">MSADKKRFKMQIANKNYVVIGDSTSEHMRAVSQLVNEQMTEIMAANVNREDAAILLAINAVSDQLKKQKELDDIRDKNKFDGK</sequence>
<dbReference type="Gene3D" id="6.10.250.790">
    <property type="match status" value="1"/>
</dbReference>
<dbReference type="Pfam" id="PF05164">
    <property type="entry name" value="ZapA"/>
    <property type="match status" value="1"/>
</dbReference>
<dbReference type="EMBL" id="LT630287">
    <property type="protein sequence ID" value="SFV40927.1"/>
    <property type="molecule type" value="Genomic_DNA"/>
</dbReference>
<organism evidence="2 4">
    <name type="scientific">Ligilactobacillus acidipiscis</name>
    <dbReference type="NCBI Taxonomy" id="89059"/>
    <lineage>
        <taxon>Bacteria</taxon>
        <taxon>Bacillati</taxon>
        <taxon>Bacillota</taxon>
        <taxon>Bacilli</taxon>
        <taxon>Lactobacillales</taxon>
        <taxon>Lactobacillaceae</taxon>
        <taxon>Ligilactobacillus</taxon>
    </lineage>
</organism>
<dbReference type="Proteomes" id="UP000707535">
    <property type="component" value="Unassembled WGS sequence"/>
</dbReference>
<dbReference type="RefSeq" id="WP_010499104.1">
    <property type="nucleotide sequence ID" value="NZ_CP113926.1"/>
</dbReference>
<gene>
    <name evidence="1" type="primary">zapA</name>
    <name evidence="2" type="ORF">IV43_GL001115</name>
    <name evidence="1" type="ORF">K8V00_04380</name>
    <name evidence="3" type="ORF">LAC1533_1507</name>
</gene>
<evidence type="ECO:0000313" key="4">
    <source>
        <dbReference type="Proteomes" id="UP000051491"/>
    </source>
</evidence>
<dbReference type="InterPro" id="IPR053712">
    <property type="entry name" value="Bac_CellDiv_Activator"/>
</dbReference>
<reference evidence="5" key="3">
    <citation type="submission" date="2016-11" db="EMBL/GenBank/DDBJ databases">
        <authorList>
            <person name="Papadimitriou K."/>
        </authorList>
    </citation>
    <scope>NUCLEOTIDE SEQUENCE [LARGE SCALE GENOMIC DNA]</scope>
    <source>
        <strain evidence="5">ACA-DC 1533</strain>
    </source>
</reference>